<dbReference type="OrthoDB" id="4453902at2759"/>
<keyword evidence="2" id="KW-1185">Reference proteome</keyword>
<dbReference type="RefSeq" id="XP_056506747.1">
    <property type="nucleotide sequence ID" value="XM_056660249.1"/>
</dbReference>
<comment type="caution">
    <text evidence="1">The sequence shown here is derived from an EMBL/GenBank/DDBJ whole genome shotgun (WGS) entry which is preliminary data.</text>
</comment>
<organism evidence="1 2">
    <name type="scientific">Penicillium alfredii</name>
    <dbReference type="NCBI Taxonomy" id="1506179"/>
    <lineage>
        <taxon>Eukaryota</taxon>
        <taxon>Fungi</taxon>
        <taxon>Dikarya</taxon>
        <taxon>Ascomycota</taxon>
        <taxon>Pezizomycotina</taxon>
        <taxon>Eurotiomycetes</taxon>
        <taxon>Eurotiomycetidae</taxon>
        <taxon>Eurotiales</taxon>
        <taxon>Aspergillaceae</taxon>
        <taxon>Penicillium</taxon>
    </lineage>
</organism>
<sequence length="264" mass="30369">MAEITRAERKTRRQALGTIQKQICQETGNHISSKALKAAKIHTGLLSLEPESTDRPQFFTPYHVDLPNPDKEAEFFATEVILDDCWNTPYHNAYSLRRFLSQYSSQCLYFLSDHFPDNLPDSYRYKNVGDFRLGEIHGTREFVWEVQEARDIPVGNCPHLKAMMIDNNMGDHDGLFRGEIWAITQIMIGRLSKKKLHSHVVAPVLLFSLMGLRHARVLEAHFDGTTLFIRHTPLYDFTHKNTPLVKLFTQYWLGGGCGRTTMES</sequence>
<accession>A0A9W9EGU0</accession>
<dbReference type="EMBL" id="JAPMSZ010000012">
    <property type="protein sequence ID" value="KAJ5081460.1"/>
    <property type="molecule type" value="Genomic_DNA"/>
</dbReference>
<dbReference type="GeneID" id="81399418"/>
<reference evidence="1" key="2">
    <citation type="journal article" date="2023" name="IMA Fungus">
        <title>Comparative genomic study of the Penicillium genus elucidates a diverse pangenome and 15 lateral gene transfer events.</title>
        <authorList>
            <person name="Petersen C."/>
            <person name="Sorensen T."/>
            <person name="Nielsen M.R."/>
            <person name="Sondergaard T.E."/>
            <person name="Sorensen J.L."/>
            <person name="Fitzpatrick D.A."/>
            <person name="Frisvad J.C."/>
            <person name="Nielsen K.L."/>
        </authorList>
    </citation>
    <scope>NUCLEOTIDE SEQUENCE</scope>
    <source>
        <strain evidence="1">IBT 34128</strain>
    </source>
</reference>
<gene>
    <name evidence="1" type="ORF">NUU61_009724</name>
</gene>
<dbReference type="AlphaFoldDB" id="A0A9W9EGU0"/>
<protein>
    <submittedName>
        <fullName evidence="1">Uncharacterized protein</fullName>
    </submittedName>
</protein>
<evidence type="ECO:0000313" key="2">
    <source>
        <dbReference type="Proteomes" id="UP001141434"/>
    </source>
</evidence>
<name>A0A9W9EGU0_9EURO</name>
<evidence type="ECO:0000313" key="1">
    <source>
        <dbReference type="EMBL" id="KAJ5081460.1"/>
    </source>
</evidence>
<proteinExistence type="predicted"/>
<dbReference type="Proteomes" id="UP001141434">
    <property type="component" value="Unassembled WGS sequence"/>
</dbReference>
<reference evidence="1" key="1">
    <citation type="submission" date="2022-11" db="EMBL/GenBank/DDBJ databases">
        <authorList>
            <person name="Petersen C."/>
        </authorList>
    </citation>
    <scope>NUCLEOTIDE SEQUENCE</scope>
    <source>
        <strain evidence="1">IBT 34128</strain>
    </source>
</reference>